<sequence length="225" mass="24413">MTLIPAQRLHPARCLSSLVRSTVFHNLALLSASSPVAHIPATSLGASSLSLPRAPSRLRPTILGQNAANPRRLHLSRPIRAPEPVGTATSKRLLAIDIQTSFDVLAFVGTSRVLNNLSTYITTTFSSHHHSLANDLTHSTARRNVDRALGNKNGLRLGPETPHLRALAQLSLANLPVVPPKARYLQKRGVLSLRQRAPLLENPRVSNYRWPSLARPQSSADASSV</sequence>
<dbReference type="Proteomes" id="UP000070054">
    <property type="component" value="Unassembled WGS sequence"/>
</dbReference>
<evidence type="ECO:0000313" key="1">
    <source>
        <dbReference type="EMBL" id="KXH30383.1"/>
    </source>
</evidence>
<dbReference type="AlphaFoldDB" id="A0A135S388"/>
<comment type="caution">
    <text evidence="1">The sequence shown here is derived from an EMBL/GenBank/DDBJ whole genome shotgun (WGS) entry which is preliminary data.</text>
</comment>
<protein>
    <submittedName>
        <fullName evidence="1">Uncharacterized protein</fullName>
    </submittedName>
</protein>
<name>A0A135S388_9PEZI</name>
<dbReference type="OrthoDB" id="10658427at2759"/>
<reference evidence="1 2" key="1">
    <citation type="submission" date="2014-02" db="EMBL/GenBank/DDBJ databases">
        <title>The genome sequence of Colletotrichum nymphaeae SA-01.</title>
        <authorList>
            <person name="Baroncelli R."/>
            <person name="Thon M.R."/>
        </authorList>
    </citation>
    <scope>NUCLEOTIDE SEQUENCE [LARGE SCALE GENOMIC DNA]</scope>
    <source>
        <strain evidence="1 2">SA-01</strain>
    </source>
</reference>
<organism evidence="1 2">
    <name type="scientific">Colletotrichum nymphaeae SA-01</name>
    <dbReference type="NCBI Taxonomy" id="1460502"/>
    <lineage>
        <taxon>Eukaryota</taxon>
        <taxon>Fungi</taxon>
        <taxon>Dikarya</taxon>
        <taxon>Ascomycota</taxon>
        <taxon>Pezizomycotina</taxon>
        <taxon>Sordariomycetes</taxon>
        <taxon>Hypocreomycetidae</taxon>
        <taxon>Glomerellales</taxon>
        <taxon>Glomerellaceae</taxon>
        <taxon>Colletotrichum</taxon>
        <taxon>Colletotrichum acutatum species complex</taxon>
    </lineage>
</organism>
<dbReference type="EMBL" id="JEMN01001663">
    <property type="protein sequence ID" value="KXH30383.1"/>
    <property type="molecule type" value="Genomic_DNA"/>
</dbReference>
<evidence type="ECO:0000313" key="2">
    <source>
        <dbReference type="Proteomes" id="UP000070054"/>
    </source>
</evidence>
<proteinExistence type="predicted"/>
<keyword evidence="2" id="KW-1185">Reference proteome</keyword>
<accession>A0A135S388</accession>
<gene>
    <name evidence="1" type="ORF">CNYM01_00551</name>
</gene>